<keyword evidence="2" id="KW-1185">Reference proteome</keyword>
<dbReference type="AlphaFoldDB" id="A0A8J2HAU9"/>
<evidence type="ECO:0000313" key="1">
    <source>
        <dbReference type="EMBL" id="CAG5090747.1"/>
    </source>
</evidence>
<reference evidence="1" key="1">
    <citation type="submission" date="2021-04" db="EMBL/GenBank/DDBJ databases">
        <authorList>
            <person name="Chebbi M.A.C M."/>
        </authorList>
    </citation>
    <scope>NUCLEOTIDE SEQUENCE</scope>
</reference>
<sequence>MEKFNSLYSREMGNGEDDNLEVVVDLDQNVKKNENRFRFPYIRRLSSSITHCFADTDWKPAFYNIKTFCFDDVKIVDIEKNRFKRNILEMIHISLRDTVNLKTDTEGLNCIYDNLILRYKNKNREYG</sequence>
<dbReference type="EMBL" id="CAJNRD030001119">
    <property type="protein sequence ID" value="CAG5090747.1"/>
    <property type="molecule type" value="Genomic_DNA"/>
</dbReference>
<gene>
    <name evidence="1" type="ORF">HICCMSTLAB_LOCUS5734</name>
</gene>
<comment type="caution">
    <text evidence="1">The sequence shown here is derived from an EMBL/GenBank/DDBJ whole genome shotgun (WGS) entry which is preliminary data.</text>
</comment>
<dbReference type="Proteomes" id="UP000786811">
    <property type="component" value="Unassembled WGS sequence"/>
</dbReference>
<protein>
    <submittedName>
        <fullName evidence="1">Uncharacterized protein</fullName>
    </submittedName>
</protein>
<organism evidence="1 2">
    <name type="scientific">Cotesia congregata</name>
    <name type="common">Parasitoid wasp</name>
    <name type="synonym">Apanteles congregatus</name>
    <dbReference type="NCBI Taxonomy" id="51543"/>
    <lineage>
        <taxon>Eukaryota</taxon>
        <taxon>Metazoa</taxon>
        <taxon>Ecdysozoa</taxon>
        <taxon>Arthropoda</taxon>
        <taxon>Hexapoda</taxon>
        <taxon>Insecta</taxon>
        <taxon>Pterygota</taxon>
        <taxon>Neoptera</taxon>
        <taxon>Endopterygota</taxon>
        <taxon>Hymenoptera</taxon>
        <taxon>Apocrita</taxon>
        <taxon>Ichneumonoidea</taxon>
        <taxon>Braconidae</taxon>
        <taxon>Microgastrinae</taxon>
        <taxon>Cotesia</taxon>
    </lineage>
</organism>
<evidence type="ECO:0000313" key="2">
    <source>
        <dbReference type="Proteomes" id="UP000786811"/>
    </source>
</evidence>
<name>A0A8J2HAU9_COTCN</name>
<accession>A0A8J2HAU9</accession>
<proteinExistence type="predicted"/>